<organism evidence="1 2">
    <name type="scientific">Chitinophaga arvensicola</name>
    <dbReference type="NCBI Taxonomy" id="29529"/>
    <lineage>
        <taxon>Bacteria</taxon>
        <taxon>Pseudomonadati</taxon>
        <taxon>Bacteroidota</taxon>
        <taxon>Chitinophagia</taxon>
        <taxon>Chitinophagales</taxon>
        <taxon>Chitinophagaceae</taxon>
        <taxon>Chitinophaga</taxon>
    </lineage>
</organism>
<dbReference type="STRING" id="29529.SAMN04488122_2626"/>
<name>A0A1I0RCS3_9BACT</name>
<evidence type="ECO:0000313" key="2">
    <source>
        <dbReference type="Proteomes" id="UP000199310"/>
    </source>
</evidence>
<proteinExistence type="predicted"/>
<dbReference type="EMBL" id="FOJG01000001">
    <property type="protein sequence ID" value="SEW38528.1"/>
    <property type="molecule type" value="Genomic_DNA"/>
</dbReference>
<reference evidence="2" key="1">
    <citation type="submission" date="2016-10" db="EMBL/GenBank/DDBJ databases">
        <authorList>
            <person name="Varghese N."/>
            <person name="Submissions S."/>
        </authorList>
    </citation>
    <scope>NUCLEOTIDE SEQUENCE [LARGE SCALE GENOMIC DNA]</scope>
    <source>
        <strain evidence="2">DSM 3695</strain>
    </source>
</reference>
<accession>A0A1I0RCS3</accession>
<dbReference type="AlphaFoldDB" id="A0A1I0RCS3"/>
<keyword evidence="2" id="KW-1185">Reference proteome</keyword>
<protein>
    <submittedName>
        <fullName evidence="1">Uncharacterized protein</fullName>
    </submittedName>
</protein>
<dbReference type="RefSeq" id="WP_089895337.1">
    <property type="nucleotide sequence ID" value="NZ_FOJG01000001.1"/>
</dbReference>
<sequence>MRPLTDIEKRAQTAVKKLRNETLQQGNPFMIYNKNLPVGKYYMEYPDGKIKIVSVSRKLNDFVIESELTKQQADQIRSRLNSK</sequence>
<evidence type="ECO:0000313" key="1">
    <source>
        <dbReference type="EMBL" id="SEW38528.1"/>
    </source>
</evidence>
<gene>
    <name evidence="1" type="ORF">SAMN04488122_2626</name>
</gene>
<dbReference type="Proteomes" id="UP000199310">
    <property type="component" value="Unassembled WGS sequence"/>
</dbReference>